<name>A0A183FHW0_HELPZ</name>
<accession>A0A3P7YTI5</accession>
<sequence length="110" mass="12381">MERARTRCNVAFFRIVTEVAIGDEPPPPAPRLHSAHMVVPFYTTFFAPWKFRTEASISRSEEPEVESRRENKAAGKRTVPPVPFLFTCGAWTRSGIAQLMTTKTNGLVVM</sequence>
<evidence type="ECO:0000313" key="3">
    <source>
        <dbReference type="WBParaSite" id="HPBE_0000640401-mRNA-1"/>
    </source>
</evidence>
<reference evidence="1 2" key="1">
    <citation type="submission" date="2018-11" db="EMBL/GenBank/DDBJ databases">
        <authorList>
            <consortium name="Pathogen Informatics"/>
        </authorList>
    </citation>
    <scope>NUCLEOTIDE SEQUENCE [LARGE SCALE GENOMIC DNA]</scope>
</reference>
<evidence type="ECO:0000313" key="2">
    <source>
        <dbReference type="Proteomes" id="UP000050761"/>
    </source>
</evidence>
<dbReference type="AlphaFoldDB" id="A0A183FHW0"/>
<keyword evidence="2" id="KW-1185">Reference proteome</keyword>
<organism evidence="2 3">
    <name type="scientific">Heligmosomoides polygyrus</name>
    <name type="common">Parasitic roundworm</name>
    <dbReference type="NCBI Taxonomy" id="6339"/>
    <lineage>
        <taxon>Eukaryota</taxon>
        <taxon>Metazoa</taxon>
        <taxon>Ecdysozoa</taxon>
        <taxon>Nematoda</taxon>
        <taxon>Chromadorea</taxon>
        <taxon>Rhabditida</taxon>
        <taxon>Rhabditina</taxon>
        <taxon>Rhabditomorpha</taxon>
        <taxon>Strongyloidea</taxon>
        <taxon>Heligmosomidae</taxon>
        <taxon>Heligmosomoides</taxon>
    </lineage>
</organism>
<dbReference type="EMBL" id="UZAH01025656">
    <property type="protein sequence ID" value="VDO68103.1"/>
    <property type="molecule type" value="Genomic_DNA"/>
</dbReference>
<evidence type="ECO:0000313" key="1">
    <source>
        <dbReference type="EMBL" id="VDO68103.1"/>
    </source>
</evidence>
<accession>A0A183FHW0</accession>
<reference evidence="3" key="2">
    <citation type="submission" date="2019-09" db="UniProtKB">
        <authorList>
            <consortium name="WormBaseParasite"/>
        </authorList>
    </citation>
    <scope>IDENTIFICATION</scope>
</reference>
<dbReference type="Proteomes" id="UP000050761">
    <property type="component" value="Unassembled WGS sequence"/>
</dbReference>
<gene>
    <name evidence="1" type="ORF">HPBE_LOCUS6405</name>
</gene>
<protein>
    <submittedName>
        <fullName evidence="3">Secreted protein</fullName>
    </submittedName>
</protein>
<proteinExistence type="predicted"/>
<dbReference type="WBParaSite" id="HPBE_0000640401-mRNA-1">
    <property type="protein sequence ID" value="HPBE_0000640401-mRNA-1"/>
    <property type="gene ID" value="HPBE_0000640401"/>
</dbReference>